<dbReference type="WBParaSite" id="EVEC_0001282401-mRNA-1">
    <property type="protein sequence ID" value="EVEC_0001282401-mRNA-1"/>
    <property type="gene ID" value="EVEC_0001282401"/>
</dbReference>
<keyword evidence="2" id="KW-1185">Reference proteome</keyword>
<organism evidence="3">
    <name type="scientific">Enterobius vermicularis</name>
    <name type="common">Human pinworm</name>
    <dbReference type="NCBI Taxonomy" id="51028"/>
    <lineage>
        <taxon>Eukaryota</taxon>
        <taxon>Metazoa</taxon>
        <taxon>Ecdysozoa</taxon>
        <taxon>Nematoda</taxon>
        <taxon>Chromadorea</taxon>
        <taxon>Rhabditida</taxon>
        <taxon>Spirurina</taxon>
        <taxon>Oxyuridomorpha</taxon>
        <taxon>Oxyuroidea</taxon>
        <taxon>Oxyuridae</taxon>
        <taxon>Enterobius</taxon>
    </lineage>
</organism>
<name>A0A0N4VP96_ENTVE</name>
<evidence type="ECO:0000313" key="1">
    <source>
        <dbReference type="EMBL" id="VDD97241.1"/>
    </source>
</evidence>
<dbReference type="AlphaFoldDB" id="A0A0N4VP96"/>
<dbReference type="EMBL" id="UXUI01013174">
    <property type="protein sequence ID" value="VDD97241.1"/>
    <property type="molecule type" value="Genomic_DNA"/>
</dbReference>
<dbReference type="Proteomes" id="UP000274131">
    <property type="component" value="Unassembled WGS sequence"/>
</dbReference>
<evidence type="ECO:0000313" key="3">
    <source>
        <dbReference type="WBParaSite" id="EVEC_0001282401-mRNA-1"/>
    </source>
</evidence>
<reference evidence="1 2" key="2">
    <citation type="submission" date="2018-10" db="EMBL/GenBank/DDBJ databases">
        <authorList>
            <consortium name="Pathogen Informatics"/>
        </authorList>
    </citation>
    <scope>NUCLEOTIDE SEQUENCE [LARGE SCALE GENOMIC DNA]</scope>
</reference>
<reference evidence="3" key="1">
    <citation type="submission" date="2017-02" db="UniProtKB">
        <authorList>
            <consortium name="WormBaseParasite"/>
        </authorList>
    </citation>
    <scope>IDENTIFICATION</scope>
</reference>
<gene>
    <name evidence="1" type="ORF">EVEC_LOCUS11992</name>
</gene>
<protein>
    <submittedName>
        <fullName evidence="3">DPPIV_N domain-containing protein</fullName>
    </submittedName>
</protein>
<accession>A0A0N4VP96</accession>
<sequence>GVVCPSVASRIFTVDEEDVVRRRSRGVVVRTQDSESCDGSSNLHGDLQWRYKKPTELQTVSQTEDPELKYAAVVCPSVAWRMFTVDEEGVVAQVRWCSG</sequence>
<evidence type="ECO:0000313" key="2">
    <source>
        <dbReference type="Proteomes" id="UP000274131"/>
    </source>
</evidence>
<proteinExistence type="predicted"/>